<proteinExistence type="predicted"/>
<protein>
    <submittedName>
        <fullName evidence="2">Uncharacterized protein</fullName>
    </submittedName>
</protein>
<name>A0AAD9JUM6_9ANNE</name>
<sequence>MAGTVALPEAFDFTATGILGEKRDTMLENQLLLRTELSHPMKRGYTEYPGRSFCYGKPNAPKDGGAAEALSGWPSGGLYFHRKREGSQDMRPERDFMALNRSAVQAGLTNSREYSQFRSTHDIRRKVPTESEEKKTSRRLPPDMVYGIATRPATPIHDLLEHRYQDRWVNERRSLELSKRKKDHSKKLVPGQVYDTRASILRSYQVPVELAPLWHMPKFANKASPHLETFRSAPAREQAFSNYQSDKIGRQGLFGHGIYEPAKN</sequence>
<comment type="caution">
    <text evidence="2">The sequence shown here is derived from an EMBL/GenBank/DDBJ whole genome shotgun (WGS) entry which is preliminary data.</text>
</comment>
<keyword evidence="3" id="KW-1185">Reference proteome</keyword>
<dbReference type="AlphaFoldDB" id="A0AAD9JUM6"/>
<evidence type="ECO:0000256" key="1">
    <source>
        <dbReference type="SAM" id="MobiDB-lite"/>
    </source>
</evidence>
<dbReference type="EMBL" id="JAODUP010000156">
    <property type="protein sequence ID" value="KAK2159231.1"/>
    <property type="molecule type" value="Genomic_DNA"/>
</dbReference>
<feature type="region of interest" description="Disordered" evidence="1">
    <location>
        <begin position="115"/>
        <end position="139"/>
    </location>
</feature>
<evidence type="ECO:0000313" key="2">
    <source>
        <dbReference type="EMBL" id="KAK2159231.1"/>
    </source>
</evidence>
<dbReference type="Proteomes" id="UP001208570">
    <property type="component" value="Unassembled WGS sequence"/>
</dbReference>
<gene>
    <name evidence="2" type="ORF">LSH36_156g09042</name>
</gene>
<dbReference type="InterPro" id="IPR029147">
    <property type="entry name" value="CFAP77"/>
</dbReference>
<dbReference type="PANTHER" id="PTHR28617">
    <property type="entry name" value="CILIA- AND FLAGELLA-ASSOCIATED PROTEIN 77"/>
    <property type="match status" value="1"/>
</dbReference>
<dbReference type="PANTHER" id="PTHR28617:SF1">
    <property type="entry name" value="CILIA- AND FLAGELLA-ASSOCIATED PROTEIN 77"/>
    <property type="match status" value="1"/>
</dbReference>
<evidence type="ECO:0000313" key="3">
    <source>
        <dbReference type="Proteomes" id="UP001208570"/>
    </source>
</evidence>
<accession>A0AAD9JUM6</accession>
<organism evidence="2 3">
    <name type="scientific">Paralvinella palmiformis</name>
    <dbReference type="NCBI Taxonomy" id="53620"/>
    <lineage>
        <taxon>Eukaryota</taxon>
        <taxon>Metazoa</taxon>
        <taxon>Spiralia</taxon>
        <taxon>Lophotrochozoa</taxon>
        <taxon>Annelida</taxon>
        <taxon>Polychaeta</taxon>
        <taxon>Sedentaria</taxon>
        <taxon>Canalipalpata</taxon>
        <taxon>Terebellida</taxon>
        <taxon>Terebelliformia</taxon>
        <taxon>Alvinellidae</taxon>
        <taxon>Paralvinella</taxon>
    </lineage>
</organism>
<feature type="compositionally biased region" description="Basic and acidic residues" evidence="1">
    <location>
        <begin position="119"/>
        <end position="135"/>
    </location>
</feature>
<reference evidence="2" key="1">
    <citation type="journal article" date="2023" name="Mol. Biol. Evol.">
        <title>Third-Generation Sequencing Reveals the Adaptive Role of the Epigenome in Three Deep-Sea Polychaetes.</title>
        <authorList>
            <person name="Perez M."/>
            <person name="Aroh O."/>
            <person name="Sun Y."/>
            <person name="Lan Y."/>
            <person name="Juniper S.K."/>
            <person name="Young C.R."/>
            <person name="Angers B."/>
            <person name="Qian P.Y."/>
        </authorList>
    </citation>
    <scope>NUCLEOTIDE SEQUENCE</scope>
    <source>
        <strain evidence="2">P08H-3</strain>
    </source>
</reference>
<dbReference type="Pfam" id="PF14825">
    <property type="entry name" value="CFAP77"/>
    <property type="match status" value="1"/>
</dbReference>